<evidence type="ECO:0000259" key="1">
    <source>
        <dbReference type="PROSITE" id="PS50943"/>
    </source>
</evidence>
<evidence type="ECO:0000313" key="3">
    <source>
        <dbReference type="Proteomes" id="UP001296921"/>
    </source>
</evidence>
<sequence>MKTLRERLLHAMNETGLTNQSELSKLAGVNQSIISKILSGRNETSKYSGRLASALGISADWLINGSGSMLGDASTSLQRIDASKLVCVWDENGQTDNIISWTESIPSHFRAYILKKNSGIAQAPTGAVVLVDPTISPGNDDLVVTMIRNEISLYRYLDGGIHGFLVVDDDRIPVTEVTDPSWIIGVAEQILVRRLRK</sequence>
<dbReference type="PROSITE" id="PS50943">
    <property type="entry name" value="HTH_CROC1"/>
    <property type="match status" value="1"/>
</dbReference>
<proteinExistence type="predicted"/>
<reference evidence="2 3" key="1">
    <citation type="submission" date="2020-11" db="EMBL/GenBank/DDBJ databases">
        <title>Insectihabitans protaetiae gen. nov. sp. nov. and Insectihabitans allomyrinae sp. nov., isolated from larvae of Protaetia brevitarsis seulensis and Allomyrina dichotoma, respectively.</title>
        <authorList>
            <person name="Lee S.D."/>
            <person name="Byeon Y.-S."/>
            <person name="Kim S.-M."/>
            <person name="Yang H.L."/>
            <person name="Kim I.S."/>
        </authorList>
    </citation>
    <scope>NUCLEOTIDE SEQUENCE [LARGE SCALE GENOMIC DNA]</scope>
    <source>
        <strain evidence="2 3">BWR-B9</strain>
    </source>
</reference>
<name>A0ABS1IWG8_9GAMM</name>
<gene>
    <name evidence="2" type="ORF">I2494_20390</name>
</gene>
<dbReference type="Pfam" id="PF01381">
    <property type="entry name" value="HTH_3"/>
    <property type="match status" value="1"/>
</dbReference>
<dbReference type="SMART" id="SM00530">
    <property type="entry name" value="HTH_XRE"/>
    <property type="match status" value="1"/>
</dbReference>
<protein>
    <submittedName>
        <fullName evidence="2">Helix-turn-helix transcriptional regulator</fullName>
    </submittedName>
</protein>
<organism evidence="2 3">
    <name type="scientific">Limnobaculum allomyrinae</name>
    <dbReference type="NCBI Taxonomy" id="2791986"/>
    <lineage>
        <taxon>Bacteria</taxon>
        <taxon>Pseudomonadati</taxon>
        <taxon>Pseudomonadota</taxon>
        <taxon>Gammaproteobacteria</taxon>
        <taxon>Enterobacterales</taxon>
        <taxon>Budviciaceae</taxon>
        <taxon>Limnobaculum</taxon>
    </lineage>
</organism>
<dbReference type="InterPro" id="IPR001387">
    <property type="entry name" value="Cro/C1-type_HTH"/>
</dbReference>
<comment type="caution">
    <text evidence="2">The sequence shown here is derived from an EMBL/GenBank/DDBJ whole genome shotgun (WGS) entry which is preliminary data.</text>
</comment>
<dbReference type="EMBL" id="JADRCR010000025">
    <property type="protein sequence ID" value="MBK5146027.1"/>
    <property type="molecule type" value="Genomic_DNA"/>
</dbReference>
<feature type="domain" description="HTH cro/C1-type" evidence="1">
    <location>
        <begin position="20"/>
        <end position="62"/>
    </location>
</feature>
<keyword evidence="3" id="KW-1185">Reference proteome</keyword>
<dbReference type="RefSeq" id="WP_218468809.1">
    <property type="nucleotide sequence ID" value="NZ_JADRCR010000025.1"/>
</dbReference>
<accession>A0ABS1IWG8</accession>
<dbReference type="Proteomes" id="UP001296921">
    <property type="component" value="Unassembled WGS sequence"/>
</dbReference>
<evidence type="ECO:0000313" key="2">
    <source>
        <dbReference type="EMBL" id="MBK5146027.1"/>
    </source>
</evidence>
<dbReference type="CDD" id="cd00093">
    <property type="entry name" value="HTH_XRE"/>
    <property type="match status" value="1"/>
</dbReference>